<sequence>MYCIIYDFKDFYKTIISNFKQHRYKRIKKVQENYTYI</sequence>
<protein>
    <submittedName>
        <fullName evidence="1">Uncharacterized protein</fullName>
    </submittedName>
</protein>
<organism evidence="1 2">
    <name type="scientific">Dysgonomonas mossii DSM 22836</name>
    <dbReference type="NCBI Taxonomy" id="742767"/>
    <lineage>
        <taxon>Bacteria</taxon>
        <taxon>Pseudomonadati</taxon>
        <taxon>Bacteroidota</taxon>
        <taxon>Bacteroidia</taxon>
        <taxon>Bacteroidales</taxon>
        <taxon>Dysgonomonadaceae</taxon>
        <taxon>Dysgonomonas</taxon>
    </lineage>
</organism>
<name>F8X4G1_9BACT</name>
<reference evidence="1 2" key="1">
    <citation type="submission" date="2011-04" db="EMBL/GenBank/DDBJ databases">
        <title>The Genome Sequence of Dysgonomonas mossii DSM 22836.</title>
        <authorList>
            <consortium name="The Broad Institute Genome Sequencing Platform"/>
            <person name="Earl A."/>
            <person name="Ward D."/>
            <person name="Feldgarden M."/>
            <person name="Gevers D."/>
            <person name="Pudlo N."/>
            <person name="Martens E."/>
            <person name="Allen-Vercoe E."/>
            <person name="Young S.K."/>
            <person name="Zeng Q."/>
            <person name="Gargeya S."/>
            <person name="Fitzgerald M."/>
            <person name="Haas B."/>
            <person name="Abouelleil A."/>
            <person name="Alvarado L."/>
            <person name="Arachchi H.M."/>
            <person name="Berlin A."/>
            <person name="Brown A."/>
            <person name="Chapman S.B."/>
            <person name="Chen Z."/>
            <person name="Dunbar C."/>
            <person name="Freedman E."/>
            <person name="Gearin G."/>
            <person name="Gellesch M."/>
            <person name="Goldberg J."/>
            <person name="Griggs A."/>
            <person name="Gujja S."/>
            <person name="Heiman D."/>
            <person name="Howarth C."/>
            <person name="Larson L."/>
            <person name="Lui A."/>
            <person name="MacDonald P.J.P."/>
            <person name="Mehta T."/>
            <person name="Montmayeur A."/>
            <person name="Murphy C."/>
            <person name="Neiman D."/>
            <person name="Pearson M."/>
            <person name="Priest M."/>
            <person name="Roberts A."/>
            <person name="Saif S."/>
            <person name="Shea T."/>
            <person name="Shenoy N."/>
            <person name="Sisk P."/>
            <person name="Stolte C."/>
            <person name="Sykes S."/>
            <person name="Yandava C."/>
            <person name="Wortman J."/>
            <person name="Nusbaum C."/>
            <person name="Birren B."/>
        </authorList>
    </citation>
    <scope>NUCLEOTIDE SEQUENCE [LARGE SCALE GENOMIC DNA]</scope>
    <source>
        <strain evidence="1 2">DSM 22836</strain>
    </source>
</reference>
<comment type="caution">
    <text evidence="1">The sequence shown here is derived from an EMBL/GenBank/DDBJ whole genome shotgun (WGS) entry which is preliminary data.</text>
</comment>
<keyword evidence="2" id="KW-1185">Reference proteome</keyword>
<gene>
    <name evidence="1" type="ORF">HMPREF9456_03120</name>
</gene>
<dbReference type="AlphaFoldDB" id="F8X4G1"/>
<dbReference type="EMBL" id="ADLW01000018">
    <property type="protein sequence ID" value="EGK05207.1"/>
    <property type="molecule type" value="Genomic_DNA"/>
</dbReference>
<proteinExistence type="predicted"/>
<evidence type="ECO:0000313" key="1">
    <source>
        <dbReference type="EMBL" id="EGK05207.1"/>
    </source>
</evidence>
<accession>F8X4G1</accession>
<dbReference type="HOGENOM" id="CLU_3342975_0_0_10"/>
<evidence type="ECO:0000313" key="2">
    <source>
        <dbReference type="Proteomes" id="UP000006420"/>
    </source>
</evidence>
<dbReference type="Proteomes" id="UP000006420">
    <property type="component" value="Unassembled WGS sequence"/>
</dbReference>